<keyword evidence="7" id="KW-0349">Heme</keyword>
<evidence type="ECO:0000313" key="10">
    <source>
        <dbReference type="Proteomes" id="UP000774617"/>
    </source>
</evidence>
<dbReference type="Proteomes" id="UP000774617">
    <property type="component" value="Unassembled WGS sequence"/>
</dbReference>
<evidence type="ECO:0000256" key="3">
    <source>
        <dbReference type="ARBA" id="ARBA00022723"/>
    </source>
</evidence>
<evidence type="ECO:0000256" key="5">
    <source>
        <dbReference type="ARBA" id="ARBA00023004"/>
    </source>
</evidence>
<evidence type="ECO:0000256" key="6">
    <source>
        <dbReference type="ARBA" id="ARBA00023033"/>
    </source>
</evidence>
<dbReference type="InterPro" id="IPR001128">
    <property type="entry name" value="Cyt_P450"/>
</dbReference>
<dbReference type="PANTHER" id="PTHR24305">
    <property type="entry name" value="CYTOCHROME P450"/>
    <property type="match status" value="1"/>
</dbReference>
<evidence type="ECO:0000313" key="9">
    <source>
        <dbReference type="EMBL" id="KAH7056025.1"/>
    </source>
</evidence>
<evidence type="ECO:0000256" key="1">
    <source>
        <dbReference type="ARBA" id="ARBA00001971"/>
    </source>
</evidence>
<evidence type="ECO:0000256" key="4">
    <source>
        <dbReference type="ARBA" id="ARBA00023002"/>
    </source>
</evidence>
<keyword evidence="8" id="KW-0812">Transmembrane</keyword>
<comment type="cofactor">
    <cofactor evidence="1">
        <name>heme</name>
        <dbReference type="ChEBI" id="CHEBI:30413"/>
    </cofactor>
</comment>
<comment type="caution">
    <text evidence="9">The sequence shown here is derived from an EMBL/GenBank/DDBJ whole genome shotgun (WGS) entry which is preliminary data.</text>
</comment>
<keyword evidence="10" id="KW-1185">Reference proteome</keyword>
<feature type="transmembrane region" description="Helical" evidence="8">
    <location>
        <begin position="12"/>
        <end position="35"/>
    </location>
</feature>
<sequence>MGLLAQDLTSTQLLGAGIGLLTLYLLAGGVYRLYFSPLARFPGPKLAALTLWYEFYFDVVLRGRFTFKIQELHKQYGPIIRINPWELHVADPDFYEELYGRTGRRTEKFPWSAHMFGNDTSMLATVSHDQHRARRAPLNSFFSKQSVYNLEPMIREAVSTLCRRFEEFKKSKEPVVLDVAYSALTTDIITEYSFAQSAGMMLKPDFCPEWVELAMDVSEFSLLNKQFPFVLPLLLNAPEWLAKKIDPKTSAQIEFNKSIEAQLLPIMEGKRTETLTSTKQPTIFHELLRSDLPPSEKKLKRLADEGQTVVAAGSLTTAHFLAVTSYHILANPAVLERLQQELRPLMPNPTEFPSLRQLEQLPYLKAIINEGFRVSYGVTGRLTRVFPDTPLVYKNWVIPPGTPVGMTSIIIHDNERLFPEPKAFRPDRWLEPGAQRLEKYLANFGKGSRACLGLNLAKAEIPLALAAVFGGRFDMELYETSRSDADVEHDFFNPRAKMDSKGVRVVFS</sequence>
<dbReference type="GO" id="GO:0004497">
    <property type="term" value="F:monooxygenase activity"/>
    <property type="evidence" value="ECO:0007669"/>
    <property type="project" value="UniProtKB-KW"/>
</dbReference>
<dbReference type="Pfam" id="PF00067">
    <property type="entry name" value="p450"/>
    <property type="match status" value="1"/>
</dbReference>
<comment type="similarity">
    <text evidence="2 7">Belongs to the cytochrome P450 family.</text>
</comment>
<accession>A0ABQ8GHW4</accession>
<dbReference type="Gene3D" id="1.10.630.10">
    <property type="entry name" value="Cytochrome P450"/>
    <property type="match status" value="1"/>
</dbReference>
<evidence type="ECO:0000256" key="2">
    <source>
        <dbReference type="ARBA" id="ARBA00010617"/>
    </source>
</evidence>
<reference evidence="9 10" key="1">
    <citation type="journal article" date="2021" name="Nat. Commun.">
        <title>Genetic determinants of endophytism in the Arabidopsis root mycobiome.</title>
        <authorList>
            <person name="Mesny F."/>
            <person name="Miyauchi S."/>
            <person name="Thiergart T."/>
            <person name="Pickel B."/>
            <person name="Atanasova L."/>
            <person name="Karlsson M."/>
            <person name="Huettel B."/>
            <person name="Barry K.W."/>
            <person name="Haridas S."/>
            <person name="Chen C."/>
            <person name="Bauer D."/>
            <person name="Andreopoulos W."/>
            <person name="Pangilinan J."/>
            <person name="LaButti K."/>
            <person name="Riley R."/>
            <person name="Lipzen A."/>
            <person name="Clum A."/>
            <person name="Drula E."/>
            <person name="Henrissat B."/>
            <person name="Kohler A."/>
            <person name="Grigoriev I.V."/>
            <person name="Martin F.M."/>
            <person name="Hacquard S."/>
        </authorList>
    </citation>
    <scope>NUCLEOTIDE SEQUENCE [LARGE SCALE GENOMIC DNA]</scope>
    <source>
        <strain evidence="9 10">MPI-SDFR-AT-0080</strain>
    </source>
</reference>
<dbReference type="InterPro" id="IPR036396">
    <property type="entry name" value="Cyt_P450_sf"/>
</dbReference>
<dbReference type="InterPro" id="IPR050121">
    <property type="entry name" value="Cytochrome_P450_monoxygenase"/>
</dbReference>
<organism evidence="9 10">
    <name type="scientific">Macrophomina phaseolina</name>
    <dbReference type="NCBI Taxonomy" id="35725"/>
    <lineage>
        <taxon>Eukaryota</taxon>
        <taxon>Fungi</taxon>
        <taxon>Dikarya</taxon>
        <taxon>Ascomycota</taxon>
        <taxon>Pezizomycotina</taxon>
        <taxon>Dothideomycetes</taxon>
        <taxon>Dothideomycetes incertae sedis</taxon>
        <taxon>Botryosphaeriales</taxon>
        <taxon>Botryosphaeriaceae</taxon>
        <taxon>Macrophomina</taxon>
    </lineage>
</organism>
<dbReference type="SUPFAM" id="SSF48264">
    <property type="entry name" value="Cytochrome P450"/>
    <property type="match status" value="1"/>
</dbReference>
<dbReference type="PROSITE" id="PS00086">
    <property type="entry name" value="CYTOCHROME_P450"/>
    <property type="match status" value="1"/>
</dbReference>
<evidence type="ECO:0000256" key="7">
    <source>
        <dbReference type="RuleBase" id="RU000461"/>
    </source>
</evidence>
<protein>
    <submittedName>
        <fullName evidence="9">P450 monooxygenase</fullName>
    </submittedName>
</protein>
<keyword evidence="3 7" id="KW-0479">Metal-binding</keyword>
<dbReference type="PRINTS" id="PR00465">
    <property type="entry name" value="EP450IV"/>
</dbReference>
<keyword evidence="5 7" id="KW-0408">Iron</keyword>
<dbReference type="CDD" id="cd11062">
    <property type="entry name" value="CYP58-like"/>
    <property type="match status" value="1"/>
</dbReference>
<name>A0ABQ8GHW4_9PEZI</name>
<keyword evidence="8" id="KW-0472">Membrane</keyword>
<keyword evidence="8" id="KW-1133">Transmembrane helix</keyword>
<keyword evidence="4 7" id="KW-0560">Oxidoreductase</keyword>
<keyword evidence="6 7" id="KW-0503">Monooxygenase</keyword>
<dbReference type="InterPro" id="IPR017972">
    <property type="entry name" value="Cyt_P450_CS"/>
</dbReference>
<dbReference type="EMBL" id="JAGTJR010000008">
    <property type="protein sequence ID" value="KAH7056025.1"/>
    <property type="molecule type" value="Genomic_DNA"/>
</dbReference>
<dbReference type="InterPro" id="IPR002403">
    <property type="entry name" value="Cyt_P450_E_grp-IV"/>
</dbReference>
<evidence type="ECO:0000256" key="8">
    <source>
        <dbReference type="SAM" id="Phobius"/>
    </source>
</evidence>
<proteinExistence type="inferred from homology"/>
<dbReference type="PANTHER" id="PTHR24305:SF157">
    <property type="entry name" value="N-ACETYLTRYPTOPHAN 6-HYDROXYLASE IVOC-RELATED"/>
    <property type="match status" value="1"/>
</dbReference>
<gene>
    <name evidence="9" type="ORF">B0J12DRAFT_697798</name>
</gene>